<evidence type="ECO:0000256" key="3">
    <source>
        <dbReference type="ARBA" id="ARBA00023136"/>
    </source>
</evidence>
<organism evidence="6 7">
    <name type="scientific">Siccirubricoccus soli</name>
    <dbReference type="NCBI Taxonomy" id="2899147"/>
    <lineage>
        <taxon>Bacteria</taxon>
        <taxon>Pseudomonadati</taxon>
        <taxon>Pseudomonadota</taxon>
        <taxon>Alphaproteobacteria</taxon>
        <taxon>Acetobacterales</taxon>
        <taxon>Roseomonadaceae</taxon>
        <taxon>Siccirubricoccus</taxon>
    </lineage>
</organism>
<protein>
    <submittedName>
        <fullName evidence="6">MFS transporter</fullName>
    </submittedName>
</protein>
<name>A0ABT1D9U8_9PROT</name>
<dbReference type="InterPro" id="IPR036259">
    <property type="entry name" value="MFS_trans_sf"/>
</dbReference>
<dbReference type="RefSeq" id="WP_252955267.1">
    <property type="nucleotide sequence ID" value="NZ_JAFIRR010000146.1"/>
</dbReference>
<comment type="caution">
    <text evidence="6">The sequence shown here is derived from an EMBL/GenBank/DDBJ whole genome shotgun (WGS) entry which is preliminary data.</text>
</comment>
<feature type="transmembrane region" description="Helical" evidence="4">
    <location>
        <begin position="141"/>
        <end position="159"/>
    </location>
</feature>
<dbReference type="CDD" id="cd17355">
    <property type="entry name" value="MFS_YcxA_like"/>
    <property type="match status" value="1"/>
</dbReference>
<evidence type="ECO:0000313" key="6">
    <source>
        <dbReference type="EMBL" id="MCO6418639.1"/>
    </source>
</evidence>
<evidence type="ECO:0000313" key="7">
    <source>
        <dbReference type="Proteomes" id="UP001523392"/>
    </source>
</evidence>
<dbReference type="PROSITE" id="PS50850">
    <property type="entry name" value="MFS"/>
    <property type="match status" value="1"/>
</dbReference>
<accession>A0ABT1D9U8</accession>
<keyword evidence="7" id="KW-1185">Reference proteome</keyword>
<dbReference type="InterPro" id="IPR020846">
    <property type="entry name" value="MFS_dom"/>
</dbReference>
<feature type="transmembrane region" description="Helical" evidence="4">
    <location>
        <begin position="77"/>
        <end position="99"/>
    </location>
</feature>
<dbReference type="InterPro" id="IPR011701">
    <property type="entry name" value="MFS"/>
</dbReference>
<dbReference type="Proteomes" id="UP001523392">
    <property type="component" value="Unassembled WGS sequence"/>
</dbReference>
<dbReference type="Gene3D" id="1.20.1250.20">
    <property type="entry name" value="MFS general substrate transporter like domains"/>
    <property type="match status" value="1"/>
</dbReference>
<proteinExistence type="predicted"/>
<keyword evidence="1 4" id="KW-0812">Transmembrane</keyword>
<feature type="transmembrane region" description="Helical" evidence="4">
    <location>
        <begin position="309"/>
        <end position="337"/>
    </location>
</feature>
<feature type="transmembrane region" description="Helical" evidence="4">
    <location>
        <begin position="12"/>
        <end position="32"/>
    </location>
</feature>
<feature type="transmembrane region" description="Helical" evidence="4">
    <location>
        <begin position="171"/>
        <end position="193"/>
    </location>
</feature>
<dbReference type="Pfam" id="PF07690">
    <property type="entry name" value="MFS_1"/>
    <property type="match status" value="1"/>
</dbReference>
<evidence type="ECO:0000256" key="2">
    <source>
        <dbReference type="ARBA" id="ARBA00022989"/>
    </source>
</evidence>
<keyword evidence="3 4" id="KW-0472">Membrane</keyword>
<feature type="transmembrane region" description="Helical" evidence="4">
    <location>
        <begin position="285"/>
        <end position="303"/>
    </location>
</feature>
<dbReference type="PANTHER" id="PTHR11360">
    <property type="entry name" value="MONOCARBOXYLATE TRANSPORTER"/>
    <property type="match status" value="1"/>
</dbReference>
<evidence type="ECO:0000256" key="4">
    <source>
        <dbReference type="SAM" id="Phobius"/>
    </source>
</evidence>
<dbReference type="InterPro" id="IPR050327">
    <property type="entry name" value="Proton-linked_MCT"/>
</dbReference>
<dbReference type="SUPFAM" id="SSF103473">
    <property type="entry name" value="MFS general substrate transporter"/>
    <property type="match status" value="1"/>
</dbReference>
<dbReference type="PANTHER" id="PTHR11360:SF284">
    <property type="entry name" value="EG:103B4.3 PROTEIN-RELATED"/>
    <property type="match status" value="1"/>
</dbReference>
<gene>
    <name evidence="6" type="ORF">JYK14_21130</name>
</gene>
<evidence type="ECO:0000256" key="1">
    <source>
        <dbReference type="ARBA" id="ARBA00022692"/>
    </source>
</evidence>
<feature type="transmembrane region" description="Helical" evidence="4">
    <location>
        <begin position="105"/>
        <end position="129"/>
    </location>
</feature>
<dbReference type="EMBL" id="JAFIRR010000146">
    <property type="protein sequence ID" value="MCO6418639.1"/>
    <property type="molecule type" value="Genomic_DNA"/>
</dbReference>
<feature type="transmembrane region" description="Helical" evidence="4">
    <location>
        <begin position="257"/>
        <end position="278"/>
    </location>
</feature>
<feature type="transmembrane region" description="Helical" evidence="4">
    <location>
        <begin position="44"/>
        <end position="65"/>
    </location>
</feature>
<reference evidence="6 7" key="1">
    <citation type="submission" date="2021-12" db="EMBL/GenBank/DDBJ databases">
        <title>Siccirubricoccus leaddurans sp. nov., a high concentration Zn2+ tolerance bacterium.</title>
        <authorList>
            <person name="Cao Y."/>
        </authorList>
    </citation>
    <scope>NUCLEOTIDE SEQUENCE [LARGE SCALE GENOMIC DNA]</scope>
    <source>
        <strain evidence="6 7">KC 17139</strain>
    </source>
</reference>
<evidence type="ECO:0000259" key="5">
    <source>
        <dbReference type="PROSITE" id="PS50850"/>
    </source>
</evidence>
<feature type="transmembrane region" description="Helical" evidence="4">
    <location>
        <begin position="344"/>
        <end position="364"/>
    </location>
</feature>
<keyword evidence="2 4" id="KW-1133">Transmembrane helix</keyword>
<feature type="transmembrane region" description="Helical" evidence="4">
    <location>
        <begin position="376"/>
        <end position="397"/>
    </location>
</feature>
<feature type="transmembrane region" description="Helical" evidence="4">
    <location>
        <begin position="214"/>
        <end position="237"/>
    </location>
</feature>
<sequence>MPSLRDLRGTPALPILIGASVMLSLAMGLRQSLGLFMAPAVADLGMAVADFTLGIAVQNLAWGLLQPWSGALVARFGYRPVMLAGTLAYLAGLAVMATASSRYGIWLGAGVLIGLALACTTSSIAMGVAARPVAPALRSSIMGLVSAAGSLGALFSAPLGQTLSTGWGWRAGVLGFILVALAMIPAALVAGRVDKVPLPAARGEAGSAGDALRLAVRSPAYLVMSGAFFICGLQLVFLTTHLPSYLALCGMDPMLSAQALAVIGGFNVLGSLFFGWAGGRWSKPALLGGIYLCRSAALGLYFMMPPTPFATLVFAAVMGFLWLGVAPLTAGIVVGLFGLRWQPMLSGIAFTSHQIGSFLGAYGGGLLFDALGSYDLAWKLGVGMGLVAGTVQLLAALPGRTGLGGKPATA</sequence>
<feature type="domain" description="Major facilitator superfamily (MFS) profile" evidence="5">
    <location>
        <begin position="12"/>
        <end position="400"/>
    </location>
</feature>